<sequence length="92" mass="9922">MSIKVIIPTVMQTLTNAQKTVEVQGNSVRDVVSDLDKKYPGLSGRLLNGEQLHSYLNVFLNDDDVRFSGGLEMPVKSGDVITILPAVAGGSY</sequence>
<evidence type="ECO:0000313" key="1">
    <source>
        <dbReference type="EMBL" id="MBJ7552027.1"/>
    </source>
</evidence>
<gene>
    <name evidence="1" type="ORF">JHD44_15160</name>
</gene>
<organism evidence="1 2">
    <name type="scientific">Marinomonas ostreistagni</name>
    <dbReference type="NCBI Taxonomy" id="359209"/>
    <lineage>
        <taxon>Bacteria</taxon>
        <taxon>Pseudomonadati</taxon>
        <taxon>Pseudomonadota</taxon>
        <taxon>Gammaproteobacteria</taxon>
        <taxon>Oceanospirillales</taxon>
        <taxon>Oceanospirillaceae</taxon>
        <taxon>Marinomonas</taxon>
    </lineage>
</organism>
<dbReference type="Proteomes" id="UP000598488">
    <property type="component" value="Unassembled WGS sequence"/>
</dbReference>
<dbReference type="SUPFAM" id="SSF54285">
    <property type="entry name" value="MoaD/ThiS"/>
    <property type="match status" value="1"/>
</dbReference>
<comment type="caution">
    <text evidence="1">The sequence shown here is derived from an EMBL/GenBank/DDBJ whole genome shotgun (WGS) entry which is preliminary data.</text>
</comment>
<dbReference type="InterPro" id="IPR010038">
    <property type="entry name" value="MoaD_arc-typ"/>
</dbReference>
<reference evidence="1 2" key="1">
    <citation type="submission" date="2020-12" db="EMBL/GenBank/DDBJ databases">
        <title>Comparative genome analysis of fungal antagonists Marinomonas ostreistagni 398 and M. spartinae 468.</title>
        <authorList>
            <person name="Fields J.L."/>
            <person name="Mavrodi O.V."/>
            <person name="Biber P.D."/>
            <person name="Indest K.J."/>
            <person name="Mavrodi D.V."/>
        </authorList>
    </citation>
    <scope>NUCLEOTIDE SEQUENCE [LARGE SCALE GENOMIC DNA]</scope>
    <source>
        <strain evidence="1 2">USM7</strain>
    </source>
</reference>
<dbReference type="PANTHER" id="PTHR38031">
    <property type="entry name" value="SULFUR CARRIER PROTEIN SLR0821-RELATED"/>
    <property type="match status" value="1"/>
</dbReference>
<dbReference type="NCBIfam" id="TIGR01687">
    <property type="entry name" value="moaD_arch"/>
    <property type="match status" value="1"/>
</dbReference>
<dbReference type="Pfam" id="PF02597">
    <property type="entry name" value="ThiS"/>
    <property type="match status" value="1"/>
</dbReference>
<dbReference type="PANTHER" id="PTHR38031:SF1">
    <property type="entry name" value="SULFUR CARRIER PROTEIN CYSO"/>
    <property type="match status" value="1"/>
</dbReference>
<dbReference type="InterPro" id="IPR003749">
    <property type="entry name" value="ThiS/MoaD-like"/>
</dbReference>
<dbReference type="InterPro" id="IPR016155">
    <property type="entry name" value="Mopterin_synth/thiamin_S_b"/>
</dbReference>
<protein>
    <submittedName>
        <fullName evidence="1">MoaD family protein</fullName>
    </submittedName>
</protein>
<name>A0ABS0ZEC7_9GAMM</name>
<accession>A0ABS0ZEC7</accession>
<dbReference type="Gene3D" id="3.10.20.30">
    <property type="match status" value="1"/>
</dbReference>
<dbReference type="InterPro" id="IPR052045">
    <property type="entry name" value="Sulfur_Carrier/Prot_Modifier"/>
</dbReference>
<dbReference type="RefSeq" id="WP_199463613.1">
    <property type="nucleotide sequence ID" value="NZ_JAEMUH010000015.1"/>
</dbReference>
<keyword evidence="2" id="KW-1185">Reference proteome</keyword>
<evidence type="ECO:0000313" key="2">
    <source>
        <dbReference type="Proteomes" id="UP000598488"/>
    </source>
</evidence>
<dbReference type="InterPro" id="IPR012675">
    <property type="entry name" value="Beta-grasp_dom_sf"/>
</dbReference>
<proteinExistence type="predicted"/>
<dbReference type="EMBL" id="JAEMUH010000015">
    <property type="protein sequence ID" value="MBJ7552027.1"/>
    <property type="molecule type" value="Genomic_DNA"/>
</dbReference>